<keyword evidence="5" id="KW-0808">Transferase</keyword>
<dbReference type="InterPro" id="IPR001348">
    <property type="entry name" value="ATP_PRibTrfase_HisG"/>
</dbReference>
<dbReference type="Gene3D" id="3.40.190.10">
    <property type="entry name" value="Periplasmic binding protein-like II"/>
    <property type="match status" value="1"/>
</dbReference>
<evidence type="ECO:0000256" key="5">
    <source>
        <dbReference type="ARBA" id="ARBA00022679"/>
    </source>
</evidence>
<comment type="catalytic activity">
    <reaction evidence="1">
        <text>1-(5-phospho-beta-D-ribosyl)-ATP + diphosphate = 5-phospho-alpha-D-ribose 1-diphosphate + ATP</text>
        <dbReference type="Rhea" id="RHEA:18473"/>
        <dbReference type="ChEBI" id="CHEBI:30616"/>
        <dbReference type="ChEBI" id="CHEBI:33019"/>
        <dbReference type="ChEBI" id="CHEBI:58017"/>
        <dbReference type="ChEBI" id="CHEBI:73183"/>
        <dbReference type="EC" id="2.4.2.17"/>
    </reaction>
</comment>
<dbReference type="PANTHER" id="PTHR21403">
    <property type="entry name" value="ATP PHOSPHORIBOSYLTRANSFERASE ATP-PRTASE"/>
    <property type="match status" value="1"/>
</dbReference>
<dbReference type="EC" id="2.4.2.17" evidence="3"/>
<dbReference type="AlphaFoldDB" id="A0A8S9L970"/>
<keyword evidence="4" id="KW-0028">Amino-acid biosynthesis</keyword>
<evidence type="ECO:0000259" key="7">
    <source>
        <dbReference type="Pfam" id="PF01634"/>
    </source>
</evidence>
<comment type="pathway">
    <text evidence="2">Amino-acid biosynthesis; L-histidine biosynthesis; L-histidine from 5-phospho-alpha-D-ribose 1-diphosphate: step 1/9.</text>
</comment>
<evidence type="ECO:0000256" key="1">
    <source>
        <dbReference type="ARBA" id="ARBA00000915"/>
    </source>
</evidence>
<evidence type="ECO:0000256" key="6">
    <source>
        <dbReference type="ARBA" id="ARBA00023102"/>
    </source>
</evidence>
<dbReference type="GO" id="GO:0005737">
    <property type="term" value="C:cytoplasm"/>
    <property type="evidence" value="ECO:0007669"/>
    <property type="project" value="InterPro"/>
</dbReference>
<dbReference type="GO" id="GO:0003879">
    <property type="term" value="F:ATP phosphoribosyltransferase activity"/>
    <property type="evidence" value="ECO:0007669"/>
    <property type="project" value="UniProtKB-EC"/>
</dbReference>
<evidence type="ECO:0000313" key="8">
    <source>
        <dbReference type="EMBL" id="KAF2602113.1"/>
    </source>
</evidence>
<comment type="caution">
    <text evidence="8">The sequence shown here is derived from an EMBL/GenBank/DDBJ whole genome shotgun (WGS) entry which is preliminary data.</text>
</comment>
<protein>
    <recommendedName>
        <fullName evidence="3">ATP phosphoribosyltransferase</fullName>
        <ecNumber evidence="3">2.4.2.17</ecNumber>
    </recommendedName>
</protein>
<dbReference type="PANTHER" id="PTHR21403:SF7">
    <property type="entry name" value="ATP PHOSPHORIBOSYLTRANSFERASE 1, CHLOROPLASTIC"/>
    <property type="match status" value="1"/>
</dbReference>
<evidence type="ECO:0000256" key="2">
    <source>
        <dbReference type="ARBA" id="ARBA00004667"/>
    </source>
</evidence>
<dbReference type="SUPFAM" id="SSF53850">
    <property type="entry name" value="Periplasmic binding protein-like II"/>
    <property type="match status" value="1"/>
</dbReference>
<feature type="domain" description="ATP phosphoribosyltransferase catalytic" evidence="7">
    <location>
        <begin position="51"/>
        <end position="112"/>
    </location>
</feature>
<dbReference type="Pfam" id="PF01634">
    <property type="entry name" value="HisG"/>
    <property type="match status" value="1"/>
</dbReference>
<gene>
    <name evidence="8" type="ORF">F2Q70_00025939</name>
</gene>
<evidence type="ECO:0000256" key="4">
    <source>
        <dbReference type="ARBA" id="ARBA00022605"/>
    </source>
</evidence>
<dbReference type="InterPro" id="IPR013820">
    <property type="entry name" value="ATP_PRibTrfase_cat"/>
</dbReference>
<dbReference type="GO" id="GO:0000105">
    <property type="term" value="P:L-histidine biosynthetic process"/>
    <property type="evidence" value="ECO:0007669"/>
    <property type="project" value="UniProtKB-KW"/>
</dbReference>
<evidence type="ECO:0000256" key="3">
    <source>
        <dbReference type="ARBA" id="ARBA00011946"/>
    </source>
</evidence>
<keyword evidence="6" id="KW-0368">Histidine biosynthesis</keyword>
<dbReference type="EMBL" id="QGKY02000094">
    <property type="protein sequence ID" value="KAF2602113.1"/>
    <property type="molecule type" value="Genomic_DNA"/>
</dbReference>
<name>A0A8S9L970_BRACR</name>
<proteinExistence type="predicted"/>
<accession>A0A8S9L970</accession>
<reference evidence="8" key="1">
    <citation type="submission" date="2019-12" db="EMBL/GenBank/DDBJ databases">
        <title>Genome sequencing and annotation of Brassica cretica.</title>
        <authorList>
            <person name="Studholme D.J."/>
            <person name="Sarris P.F."/>
        </authorList>
    </citation>
    <scope>NUCLEOTIDE SEQUENCE</scope>
    <source>
        <strain evidence="8">PFS-102/07</strain>
        <tissue evidence="8">Leaf</tissue>
    </source>
</reference>
<organism evidence="8">
    <name type="scientific">Brassica cretica</name>
    <name type="common">Mustard</name>
    <dbReference type="NCBI Taxonomy" id="69181"/>
    <lineage>
        <taxon>Eukaryota</taxon>
        <taxon>Viridiplantae</taxon>
        <taxon>Streptophyta</taxon>
        <taxon>Embryophyta</taxon>
        <taxon>Tracheophyta</taxon>
        <taxon>Spermatophyta</taxon>
        <taxon>Magnoliopsida</taxon>
        <taxon>eudicotyledons</taxon>
        <taxon>Gunneridae</taxon>
        <taxon>Pentapetalae</taxon>
        <taxon>rosids</taxon>
        <taxon>malvids</taxon>
        <taxon>Brassicales</taxon>
        <taxon>Brassicaceae</taxon>
        <taxon>Brassiceae</taxon>
        <taxon>Brassica</taxon>
    </lineage>
</organism>
<sequence>MRRECVVLERCSRARHTASGMEMSRLAIWRAGLDGPARHPNSPFGQWDRDMGIADCILDIVSSGTTLKENNLKEIEGGVVLESQAALVASRRALTERKGALNTVHEILERLEAHLKADGQFTVVANMRGNSAQEVAERVLS</sequence>